<accession>G7E4R7</accession>
<dbReference type="Pfam" id="PF17852">
    <property type="entry name" value="Dynein_AAA_lid"/>
    <property type="match status" value="1"/>
</dbReference>
<evidence type="ECO:0000256" key="2">
    <source>
        <dbReference type="ARBA" id="ARBA00004522"/>
    </source>
</evidence>
<evidence type="ECO:0000313" key="20">
    <source>
        <dbReference type="EMBL" id="GAA97827.1"/>
    </source>
</evidence>
<evidence type="ECO:0000259" key="19">
    <source>
        <dbReference type="SMART" id="SM00382"/>
    </source>
</evidence>
<dbReference type="FunFam" id="1.20.920.30:FF:000001">
    <property type="entry name" value="Cytoplasmic dynein heavy chain 1"/>
    <property type="match status" value="1"/>
</dbReference>
<dbReference type="GO" id="GO:0008569">
    <property type="term" value="F:minus-end-directed microtubule motor activity"/>
    <property type="evidence" value="ECO:0007669"/>
    <property type="project" value="InterPro"/>
</dbReference>
<dbReference type="Pfam" id="PF08393">
    <property type="entry name" value="DHC_N2"/>
    <property type="match status" value="1"/>
</dbReference>
<evidence type="ECO:0000256" key="12">
    <source>
        <dbReference type="ARBA" id="ARBA00023054"/>
    </source>
</evidence>
<evidence type="ECO:0000256" key="18">
    <source>
        <dbReference type="SAM" id="Coils"/>
    </source>
</evidence>
<dbReference type="HOGENOM" id="CLU_000038_7_0_1"/>
<dbReference type="Gene3D" id="1.20.58.1120">
    <property type="match status" value="1"/>
</dbReference>
<dbReference type="CDD" id="cd00009">
    <property type="entry name" value="AAA"/>
    <property type="match status" value="2"/>
</dbReference>
<dbReference type="GO" id="GO:0005858">
    <property type="term" value="C:axonemal dynein complex"/>
    <property type="evidence" value="ECO:0007669"/>
    <property type="project" value="TreeGrafter"/>
</dbReference>
<dbReference type="Gene3D" id="1.20.920.30">
    <property type="match status" value="1"/>
</dbReference>
<dbReference type="InterPro" id="IPR024743">
    <property type="entry name" value="Dynein_HC_stalk"/>
</dbReference>
<dbReference type="Gene3D" id="1.10.8.720">
    <property type="entry name" value="Region D6 of dynein motor"/>
    <property type="match status" value="1"/>
</dbReference>
<dbReference type="InterPro" id="IPR042219">
    <property type="entry name" value="AAA_lid_11_sf"/>
</dbReference>
<dbReference type="PANTHER" id="PTHR46532">
    <property type="entry name" value="MALE FERTILITY FACTOR KL5"/>
    <property type="match status" value="1"/>
</dbReference>
<keyword evidence="13" id="KW-0969">Cilium</keyword>
<dbReference type="FunFam" id="1.10.8.710:FF:000001">
    <property type="entry name" value="Dynein axonemal heavy chain 2"/>
    <property type="match status" value="1"/>
</dbReference>
<dbReference type="Pfam" id="PF18199">
    <property type="entry name" value="Dynein_C"/>
    <property type="match status" value="1"/>
</dbReference>
<dbReference type="InterPro" id="IPR013602">
    <property type="entry name" value="Dynein_heavy_linker"/>
</dbReference>
<proteinExistence type="inferred from homology"/>
<dbReference type="GO" id="GO:0060271">
    <property type="term" value="P:cilium assembly"/>
    <property type="evidence" value="ECO:0007669"/>
    <property type="project" value="UniProtKB-ARBA"/>
</dbReference>
<dbReference type="InterPro" id="IPR013594">
    <property type="entry name" value="Dynein_heavy_tail"/>
</dbReference>
<gene>
    <name evidence="20" type="primary">Mo04506</name>
    <name evidence="20" type="ORF">E5Q_04506</name>
</gene>
<dbReference type="GO" id="GO:0007097">
    <property type="term" value="P:nuclear migration"/>
    <property type="evidence" value="ECO:0007669"/>
    <property type="project" value="UniProtKB-ARBA"/>
</dbReference>
<evidence type="ECO:0000256" key="11">
    <source>
        <dbReference type="ARBA" id="ARBA00023017"/>
    </source>
</evidence>
<dbReference type="SMART" id="SM00382">
    <property type="entry name" value="AAA"/>
    <property type="match status" value="3"/>
</dbReference>
<organism evidence="20 21">
    <name type="scientific">Mixia osmundae (strain CBS 9802 / IAM 14324 / JCM 22182 / KY 12970)</name>
    <dbReference type="NCBI Taxonomy" id="764103"/>
    <lineage>
        <taxon>Eukaryota</taxon>
        <taxon>Fungi</taxon>
        <taxon>Dikarya</taxon>
        <taxon>Basidiomycota</taxon>
        <taxon>Pucciniomycotina</taxon>
        <taxon>Mixiomycetes</taxon>
        <taxon>Mixiales</taxon>
        <taxon>Mixiaceae</taxon>
        <taxon>Mixia</taxon>
    </lineage>
</organism>
<dbReference type="InterPro" id="IPR003593">
    <property type="entry name" value="AAA+_ATPase"/>
</dbReference>
<keyword evidence="21" id="KW-1185">Reference proteome</keyword>
<evidence type="ECO:0000256" key="14">
    <source>
        <dbReference type="ARBA" id="ARBA00023175"/>
    </source>
</evidence>
<keyword evidence="9" id="KW-0547">Nucleotide-binding</keyword>
<dbReference type="OMA" id="NERQMTR"/>
<evidence type="ECO:0000256" key="7">
    <source>
        <dbReference type="ARBA" id="ARBA00022701"/>
    </source>
</evidence>
<protein>
    <recommendedName>
        <fullName evidence="5">Dynein heavy chain, cytoplasmic</fullName>
    </recommendedName>
    <alternativeName>
        <fullName evidence="17">Dynein heavy chain, cytosolic</fullName>
    </alternativeName>
</protein>
<dbReference type="InterPro" id="IPR035706">
    <property type="entry name" value="AAA_9"/>
</dbReference>
<evidence type="ECO:0000256" key="5">
    <source>
        <dbReference type="ARBA" id="ARBA00022197"/>
    </source>
</evidence>
<dbReference type="STRING" id="764103.G7E4R7"/>
<feature type="domain" description="AAA+ ATPase" evidence="19">
    <location>
        <begin position="1919"/>
        <end position="2074"/>
    </location>
</feature>
<evidence type="ECO:0000256" key="3">
    <source>
        <dbReference type="ARBA" id="ARBA00008887"/>
    </source>
</evidence>
<dbReference type="Gene3D" id="1.20.920.20">
    <property type="match status" value="1"/>
</dbReference>
<dbReference type="InterPro" id="IPR042222">
    <property type="entry name" value="Dynein_2_N"/>
</dbReference>
<evidence type="ECO:0000256" key="4">
    <source>
        <dbReference type="ARBA" id="ARBA00011655"/>
    </source>
</evidence>
<dbReference type="Gene3D" id="1.10.287.2620">
    <property type="match status" value="1"/>
</dbReference>
<dbReference type="Pfam" id="PF12775">
    <property type="entry name" value="AAA_7"/>
    <property type="match status" value="1"/>
</dbReference>
<dbReference type="InterPro" id="IPR035699">
    <property type="entry name" value="AAA_6"/>
</dbReference>
<dbReference type="Pfam" id="PF12777">
    <property type="entry name" value="MT"/>
    <property type="match status" value="1"/>
</dbReference>
<dbReference type="InterPro" id="IPR043160">
    <property type="entry name" value="Dynein_C_barrel"/>
</dbReference>
<dbReference type="InterPro" id="IPR042228">
    <property type="entry name" value="Dynein_linker_3"/>
</dbReference>
<feature type="coiled-coil region" evidence="18">
    <location>
        <begin position="3210"/>
        <end position="3248"/>
    </location>
</feature>
<evidence type="ECO:0000256" key="9">
    <source>
        <dbReference type="ARBA" id="ARBA00022741"/>
    </source>
</evidence>
<dbReference type="Pfam" id="PF22597">
    <property type="entry name" value="DYN_lid"/>
    <property type="match status" value="1"/>
</dbReference>
<dbReference type="GO" id="GO:0051959">
    <property type="term" value="F:dynein light intermediate chain binding"/>
    <property type="evidence" value="ECO:0007669"/>
    <property type="project" value="InterPro"/>
</dbReference>
<dbReference type="Pfam" id="PF12774">
    <property type="entry name" value="AAA_6"/>
    <property type="match status" value="1"/>
</dbReference>
<dbReference type="Gene3D" id="3.40.50.300">
    <property type="entry name" value="P-loop containing nucleotide triphosphate hydrolases"/>
    <property type="match status" value="5"/>
</dbReference>
<dbReference type="Gene3D" id="1.10.472.130">
    <property type="match status" value="1"/>
</dbReference>
<comment type="subcellular location">
    <subcellularLocation>
        <location evidence="2">Cell projection</location>
        <location evidence="2">Cilium membrane</location>
        <topology evidence="2">Peripheral membrane protein</topology>
        <orientation evidence="2">Cytoplasmic side</orientation>
    </subcellularLocation>
    <subcellularLocation>
        <location evidence="1">Cytoplasm</location>
        <location evidence="1">Cytoskeleton</location>
    </subcellularLocation>
</comment>
<dbReference type="FunCoup" id="G7E4R7">
    <property type="interactions" value="363"/>
</dbReference>
<evidence type="ECO:0000256" key="17">
    <source>
        <dbReference type="ARBA" id="ARBA00033439"/>
    </source>
</evidence>
<dbReference type="FunFam" id="3.40.50.300:FF:000071">
    <property type="entry name" value="Cytoplasmic dynein heavy chain 1"/>
    <property type="match status" value="1"/>
</dbReference>
<dbReference type="InterPro" id="IPR004273">
    <property type="entry name" value="Dynein_heavy_D6_P-loop"/>
</dbReference>
<comment type="subunit">
    <text evidence="4">Consists of at least two heavy chains and a number of intermediate and light chains.</text>
</comment>
<dbReference type="GO" id="GO:0072384">
    <property type="term" value="P:organelle transport along microtubule"/>
    <property type="evidence" value="ECO:0007669"/>
    <property type="project" value="UniProtKB-ARBA"/>
</dbReference>
<dbReference type="FunFam" id="1.10.8.720:FF:000003">
    <property type="entry name" value="Cytoplasmic dynein heavy chain 2"/>
    <property type="match status" value="1"/>
</dbReference>
<dbReference type="InterPro" id="IPR027417">
    <property type="entry name" value="P-loop_NTPase"/>
</dbReference>
<evidence type="ECO:0000256" key="1">
    <source>
        <dbReference type="ARBA" id="ARBA00004245"/>
    </source>
</evidence>
<keyword evidence="14" id="KW-0505">Motor protein</keyword>
<dbReference type="Gene3D" id="1.10.8.710">
    <property type="match status" value="1"/>
</dbReference>
<dbReference type="PANTHER" id="PTHR46532:SF4">
    <property type="entry name" value="AAA+ ATPASE DOMAIN-CONTAINING PROTEIN"/>
    <property type="match status" value="1"/>
</dbReference>
<dbReference type="Gene3D" id="6.10.140.1060">
    <property type="match status" value="1"/>
</dbReference>
<feature type="domain" description="AAA+ ATPase" evidence="19">
    <location>
        <begin position="2582"/>
        <end position="2732"/>
    </location>
</feature>
<feature type="domain" description="AAA+ ATPase" evidence="19">
    <location>
        <begin position="2924"/>
        <end position="3090"/>
    </location>
</feature>
<dbReference type="InterPro" id="IPR054354">
    <property type="entry name" value="DYNC2H1-like_lid"/>
</dbReference>
<dbReference type="Pfam" id="PF12781">
    <property type="entry name" value="AAA_9"/>
    <property type="match status" value="1"/>
</dbReference>
<dbReference type="FunFam" id="3.40.50.300:FF:000373">
    <property type="entry name" value="Cytoplasmic dynein heavy chain 2"/>
    <property type="match status" value="1"/>
</dbReference>
<comment type="similarity">
    <text evidence="3">Belongs to the dynein heavy chain family.</text>
</comment>
<dbReference type="FunFam" id="1.10.287.2620:FF:000001">
    <property type="entry name" value="Cytoplasmic dynein heavy chain 1"/>
    <property type="match status" value="1"/>
</dbReference>
<name>G7E4R7_MIXOS</name>
<dbReference type="EMBL" id="BABT02000144">
    <property type="protein sequence ID" value="GAA97827.1"/>
    <property type="molecule type" value="Genomic_DNA"/>
</dbReference>
<dbReference type="InterPro" id="IPR041466">
    <property type="entry name" value="Dynein_AAA5_ext"/>
</dbReference>
<dbReference type="Pfam" id="PF08385">
    <property type="entry name" value="DHC_N1"/>
    <property type="match status" value="1"/>
</dbReference>
<evidence type="ECO:0000256" key="15">
    <source>
        <dbReference type="ARBA" id="ARBA00023212"/>
    </source>
</evidence>
<keyword evidence="8" id="KW-0677">Repeat</keyword>
<evidence type="ECO:0000256" key="10">
    <source>
        <dbReference type="ARBA" id="ARBA00022840"/>
    </source>
</evidence>
<evidence type="ECO:0000256" key="8">
    <source>
        <dbReference type="ARBA" id="ARBA00022737"/>
    </source>
</evidence>
<evidence type="ECO:0000256" key="13">
    <source>
        <dbReference type="ARBA" id="ARBA00023069"/>
    </source>
</evidence>
<dbReference type="FunFam" id="1.20.58.1120:FF:000013">
    <property type="entry name" value="Dynein heavy chain-like protein"/>
    <property type="match status" value="1"/>
</dbReference>
<dbReference type="Gene3D" id="1.10.8.1220">
    <property type="match status" value="1"/>
</dbReference>
<dbReference type="GO" id="GO:0005874">
    <property type="term" value="C:microtubule"/>
    <property type="evidence" value="ECO:0007669"/>
    <property type="project" value="UniProtKB-KW"/>
</dbReference>
<keyword evidence="15" id="KW-0206">Cytoskeleton</keyword>
<dbReference type="Gene3D" id="3.20.180.20">
    <property type="entry name" value="Dynein heavy chain, N-terminal domain 2"/>
    <property type="match status" value="1"/>
</dbReference>
<dbReference type="SUPFAM" id="SSF52540">
    <property type="entry name" value="P-loop containing nucleoside triphosphate hydrolases"/>
    <property type="match status" value="4"/>
</dbReference>
<dbReference type="GO" id="GO:0045505">
    <property type="term" value="F:dynein intermediate chain binding"/>
    <property type="evidence" value="ECO:0007669"/>
    <property type="project" value="InterPro"/>
</dbReference>
<reference evidence="20 21" key="2">
    <citation type="journal article" date="2012" name="Open Biol.">
        <title>Characteristics of nucleosomes and linker DNA regions on the genome of the basidiomycete Mixia osmundae revealed by mono- and dinucleosome mapping.</title>
        <authorList>
            <person name="Nishida H."/>
            <person name="Kondo S."/>
            <person name="Matsumoto T."/>
            <person name="Suzuki Y."/>
            <person name="Yoshikawa H."/>
            <person name="Taylor T.D."/>
            <person name="Sugiyama J."/>
        </authorList>
    </citation>
    <scope>NUCLEOTIDE SEQUENCE [LARGE SCALE GENOMIC DNA]</scope>
    <source>
        <strain evidence="21">CBS 9802 / IAM 14324 / JCM 22182 / KY 12970</strain>
    </source>
</reference>
<dbReference type="Proteomes" id="UP000009131">
    <property type="component" value="Unassembled WGS sequence"/>
</dbReference>
<comment type="caution">
    <text evidence="20">The sequence shown here is derived from an EMBL/GenBank/DDBJ whole genome shotgun (WGS) entry which is preliminary data.</text>
</comment>
<reference evidence="20 21" key="1">
    <citation type="journal article" date="2011" name="J. Gen. Appl. Microbiol.">
        <title>Draft genome sequencing of the enigmatic basidiomycete Mixia osmundae.</title>
        <authorList>
            <person name="Nishida H."/>
            <person name="Nagatsuka Y."/>
            <person name="Sugiyama J."/>
        </authorList>
    </citation>
    <scope>NUCLEOTIDE SEQUENCE [LARGE SCALE GENOMIC DNA]</scope>
    <source>
        <strain evidence="21">CBS 9802 / IAM 14324 / JCM 22182 / KY 12970</strain>
    </source>
</reference>
<dbReference type="FunFam" id="1.20.920.20:FF:000002">
    <property type="entry name" value="Cytoplasmic dynein 1 heavy chain"/>
    <property type="match status" value="1"/>
</dbReference>
<keyword evidence="12 18" id="KW-0175">Coiled coil</keyword>
<dbReference type="InParanoid" id="G7E4R7"/>
<dbReference type="Pfam" id="PF18198">
    <property type="entry name" value="AAA_lid_11"/>
    <property type="match status" value="1"/>
</dbReference>
<dbReference type="InterPro" id="IPR024317">
    <property type="entry name" value="Dynein_heavy_chain_D4_dom"/>
</dbReference>
<dbReference type="InterPro" id="IPR026983">
    <property type="entry name" value="DHC"/>
</dbReference>
<dbReference type="OrthoDB" id="447173at2759"/>
<sequence length="4618" mass="518596">MAEAALDDGPSSTQAVSARSDLFDVAIFVQYLGKVLPLLLGSQADELEHLFRAQEATDQLRHFGSEPARLVVYLNKTWLREASEAAQDGRLIYQYTVSDTMAYSVNHVATLACIKRVPSIDTAQPLEAQLHFVNLFGPASASASAAETVVSSNGDAGVSVAATALLNPYESLHNLVHLAVAPYFDAYVSSRADPAKQAPTSGKAKDAEAKMGIPMTRKKFAELELSLLHLQQNVEIPEIHLVVNPVVRSAVESCRTKGVAVSSDALSPTLLQDSGFLNRIQSDVNAWIKEIQNVTRLNRDVTSGSASQEINFWLSMERALEDIENQLKSDPVTLTLDILKHAKRFHATVSFIADTGLKEATDLVIKYNLLMKDFPLDELLSAIDLPRIEEALKLIFGHINKKLRVSPYPIRRALPLVEAISQDLQDQLIRVLGNQRLMQLDYDAFDRQMRAATAVFNTWDDLLKEFTNVAREVTRKRSEKFIPIKIVSVHTKFQERIAYLRQFRKEHTELIAMTRNFSASNEVRRLTGRPAERLNGSSDIDMEDEVRSAYDAVKNVDVLDISPEGTDIWISAEAAYNEQVSRVENSIIAKLRDRLGQTRNANQMFRIFKSFNTLFVRPKIRGAIQDHQAQLLDSVKDDLRRLQEKFKTSYRQSEVQALAQLRDLPPIGGAILWARQIERQLNAYMTRVEDVLGKGWELYAEGQKLQTESLSFRRKLDARPLYEAWLHEINRRDLQISGRLFEVVRLRTQDSSSLALAVSFDAHIISLFKEVRNLLWLGYSVPHQISNTAKDAHRVYPFAVSLTENIRTLAQTNELIHANPAVAVLLAEQRNKVQMLITKGLSLRWENFVNSYVANNAEARESRHAAFVREFSRAVSLLQERTESLVRLQEQVDAALSQLTSCDYAFEAFQSILVKLQQLVDRLNLEGFVNLDAYVAQLDAHIERKLQDRLQNVLEHWTEDFAKENIDGYQPLGNGVSVHGKGEALPTFQHELRIQNQVIFLEPPLAAARVHCYAHLQEQMAVVCALNRVTTSRYDMGSQLDDHTPQTLRYTALMSQLPKAGILRAFALIETRMTEMKAYVGKWLSFQALWDLESEHVYAELGDSIDAWQQMLAEIRRTRATFDTTNTSRAFGPLSIVYDQVQSKVSLKYDTWQRDILAKFGLKLGSNMRATHNEILQARKSIETKELDGSSTASAVAFITSVQDLRQSAQSWRASVDGFGNAQRTLERQRFTFPPDWLFIDQVEADWNALNDLLERKNAQIVGQIGGLRLKVAAEDAALANRVAALMADWEQEKPVQGNAQPEAAMTYLQAFEARLGSAQDELDLIARAKRALDVHAVEDVRLKPVAEELRDLKTVWTALSGIWAQLSELAETSWTSLQPRKLRQRLDALLASAREMPSRMRQYAAYEHVQDHIRQLIKINTLVTELRSEAMRERHWRQLHGRLNTGATLDLTGMTLATVWGLNLRRNETLIKEIIAQAQGEMALEEFLRQVRETWNSYTLDLVQYQTKTRLIRGWDDLFAKCSEHLNSLSAMKLSPYHKVFEDDAGAWEDKLNRIHLLFDIWIDVQRQWVYLEGIFTGSADIKHLLPVESSRFNMINTEFLTIMKKVAKSPLVTDVLAIPSVQKSMERLADLLSKIQKALGEYLERERSAFPRYYFVGDEDLLEIIGNSKDVPRIMKHLRKMFAGIASIVLDRAESRIEAMVSREGETIPFTSHIVFKDFPKINDWLAKLESTMRVSLAEQLLTAHHALSMFFNSPDGLNREQLLQWADATPAQLVTVAVQIQWTRGVEDVLRAGAPLQGCLDQILHTLDVLADAVLLDLQPHLRTKCEHLITEMVHQRDVVRQLIAQRVHSILDFAWQYHLRFYYDANVSEPLDRLIVRMSSAEFTYGYEYLGIADKLVQTPLTDRCYLTLTQALSQKLGGAPFGPAGTGKTESVKALGAQLGRFVLVFCCDETFDFQAMGRIFLGLCQVGAWACLDEMNRLEERILSAVSQQIQSIQTGLRGSIQAKPAAIELLGRRLTLKPETAVFITTNPGYAGRSNLPANLKKLFRSIAMTHPDRERIAQVMLFSQGFRTAEALASKIVPFFVLCSEQLSTQPHYDFGLRALKYVLVSAGRVKRAAVRAGDVSTTNSAEESILIQSVTETIMPKLVAEDVDLLRQLLADVFPGSQSLPADLSELTEAIRAICSADNLMITEQWLEKAIQLYQISQISHGIMLVGAAATGKSKVWQVLLRALEQTEGMEGVSYVIDPKAISKEALYGTLDPTTREWTDGLFTHILRRIIDNVRGEDTRRHWIVFDGDVDPEWVENLNSVLDDNKLLTLPNGERLNLPGNVRIIFEVESLRYATLATVSRCGMIWFTEGIVSPAMLLNSYLAGLAKHSLAVADEDDAPSTEAAARLRDSTVLQVQTSIAAVLSPFFGASGIVLSALQKAKEIAHIMEFTSSRGLSTLFSLLNKSVRNVHNYNASHSDFPLTAAQIAAYLRRRLLTALVWSFSGDSSLISRAAMSAFLSTEASSDMPDMLSGEALLDFDVDMNSGQWTRWQSQVPVIEIETHAVLRPDVVIPTIDTVRHEDVMYSWLSEHKPLMLCGPPGSGKTMTLFSALRKLPELEVAGLNFSSATSPELILKTFEQYCEYRKTPKGTILSPVQLGRWLVIFCDEINLPALDKYGTQRVISFMRQLVEANGFWRTSDKTWISLERIQFVGACNPPTDPGRVTMSQRFLRHAPLVMVDYPGEISLKQIYGTFNRASLKTMPTLRGYAEPLTAAMVEVYLKSQARFTSDVQAHYIYSPREMTRWMRGIYEAIRPLETLNLDGLVRLWAHEALRLFQDRLVDEPERIWTDELIDDVAEKHFPGIRDSSALMRPILYSNWTSRNYIPVERNELREFTKARLRVFYEEELDVPLVLFNDVLDHVLRIDRVFRQTQGHVLLIGISGSGKTTLSRFVAWMNGLSVFQVSVHNRYTSEDFDNDLRHVLRRSGCRSEKICFIMDESNVLDPGFLERMNTLLANAEVPGLFEGDEYAALMTACKEAAQRDGLILDSNDELYRWFTQQIAQNLHVVFTMNPPAGGLASRAATSPALFNRCVLDWLGDWSTQALYQVGFDFSNSLDLDKPTYAPPPDLPIAYKDLEIPPTHRAALVNAMVAIHQSMHALAHKVQRRQGVSVYITPRHYLDFVNHYVNLYSEKRDNLADQQQHLNVGLDKLRSTLTQVAEMRELLAITRAELKAKNEEANAKLQTMIADQREAEQQKAASITLQGQLERQNIDIASRKGAVMSELAEAEPAVEEAQLAVSNIKKQQLTEVRSMTNPPEAVKMAMESVCMALGSKADSWKTVQSFIRRDDFIKSIIDFDTDKRMTASLRLQLEREYLSRPGYTFELVDRASKACGPLVKWLIAQVAYSSILDRVGPLREEVDALEEQAIQTEAQAVSILGTVAALEASITRYKEEYAVLISETQALKTEMDRVESKVGRSIGLLGSLESERQRWEHSSATFDAQMHTMAGDTLLSAAFLAYAGYFDQSHRQSLWRIWARQLEDSAIAFKQDLSLTEFLSTADERLQWQANGLPSDDLCIENAVIISRARRYPLVIDPTGQAASFLRQQYASKRLTITSFLDASFTKSLETALRFGTALLIQDVERLDPIVNTVLNKELRRAGGRVLIRVGGQDIDFSPAFSLFLTTRDSSVEYAPDIQSRVTFINFTMTRESLQSQSLSRVMLAERPDTDSKRRDLIKLQGEYVLRLRSLERALLKALNDSQGNILDDDKVLATLETLKREAADVAMKVADADAVLQEVNSITAEYLPLAQACSSIFFMLERLSQLNHFYRFSLTFFLAIFERVLASVATTGASQIPEERLRIIADTLFSEVFAQASRSVLDADRLVLALHLASIKLRTQRQSDVTVSIDVLLHPADVNSPVKTVAGELEVAWLSHQQQAAFAELLAQPSWQDVRDSFSKHSAEWQSVLSGSDPERAWTQLVPKVMHQTTEAAEAARSLLLMRALRPDRTLPAAFSLAAAVFGSGLLSDHGARLASLVSEQAAIIPICIVSVVGYDATFRIDALAESEGIQCVSIAMGSQDGFARAEAAMSNAARQGNWVLLRNTHLCPAWLSGITAKLLVMQPTASFRLFLSMEITTTIPINLLSQSRVLMYEAPPGIRASLLDTLSSIPSKYLGGPAEEARIIFQLAWAHAVIVERVRYCPLGWTKGFEYNDSDFEASLFAIHEWIRRVAQNRSNIDPAQMPFQAIRTLFKQATYGGRIDTRQDQALLDTIVDGCFSAACFEESYALVQGQTQLRAPDGLKLTDYIAWAEALPEREPPSWLGLADSAQKLVAIDQGNRLVASLRRVAAHEDDDNDDDDSSLETTAQTPDALKPAWMTSIERLVTRFLNSLPASVEGRSNDSLRGPLARFWQQEQQLLVTLLDTVRSDLGQLLSICRGQSKQNNVTRQLASELSKDVIPPRWARYRSVKAMTVQSWIDDLAARITHHMTASDPSQKMAVQLGLLTNPNGLLVALRQETARSLRVSLESLSMSMQLGRATGSGLQVSHLQLHGADWTPAHLVANDGEASLLDVTTLAWLRADDVKTYATCYDCPVYLNADRDETLFVIGLPASDPAQLTMRSVCIIP</sequence>
<keyword evidence="6" id="KW-0963">Cytoplasm</keyword>
<dbReference type="Gene3D" id="1.20.140.100">
    <property type="entry name" value="Dynein heavy chain, N-terminal domain 2"/>
    <property type="match status" value="1"/>
</dbReference>
<dbReference type="FunFam" id="3.20.180.20:FF:000002">
    <property type="entry name" value="Cytoplasmic dynein heavy chain 1"/>
    <property type="match status" value="1"/>
</dbReference>
<dbReference type="GO" id="GO:0008104">
    <property type="term" value="P:intracellular protein localization"/>
    <property type="evidence" value="ECO:0007669"/>
    <property type="project" value="UniProtKB-ARBA"/>
</dbReference>
<dbReference type="Gene3D" id="1.20.1270.280">
    <property type="match status" value="1"/>
</dbReference>
<dbReference type="InterPro" id="IPR041228">
    <property type="entry name" value="Dynein_C"/>
</dbReference>
<evidence type="ECO:0000256" key="16">
    <source>
        <dbReference type="ARBA" id="ARBA00023273"/>
    </source>
</evidence>
<dbReference type="InterPro" id="IPR043157">
    <property type="entry name" value="Dynein_AAA1S"/>
</dbReference>
<keyword evidence="11" id="KW-0243">Dynein</keyword>
<dbReference type="RefSeq" id="XP_014566221.1">
    <property type="nucleotide sequence ID" value="XM_014710735.1"/>
</dbReference>
<evidence type="ECO:0000313" key="21">
    <source>
        <dbReference type="Proteomes" id="UP000009131"/>
    </source>
</evidence>
<keyword evidence="10" id="KW-0067">ATP-binding</keyword>
<keyword evidence="7" id="KW-0493">Microtubule</keyword>
<keyword evidence="16" id="KW-0966">Cell projection</keyword>
<dbReference type="eggNOG" id="KOG3595">
    <property type="taxonomic scope" value="Eukaryota"/>
</dbReference>
<dbReference type="FunFam" id="3.40.50.300:FF:000122">
    <property type="entry name" value="Cytoplasmic dynein 1 heavy chain"/>
    <property type="match status" value="1"/>
</dbReference>
<dbReference type="FunFam" id="1.20.140.100:FF:000002">
    <property type="entry name" value="Cytoplasmic dynein heavy chain 1"/>
    <property type="match status" value="1"/>
</dbReference>
<dbReference type="Pfam" id="PF03028">
    <property type="entry name" value="Dynein_heavy"/>
    <property type="match status" value="1"/>
</dbReference>
<dbReference type="GO" id="GO:0060170">
    <property type="term" value="C:ciliary membrane"/>
    <property type="evidence" value="ECO:0007669"/>
    <property type="project" value="UniProtKB-SubCell"/>
</dbReference>
<dbReference type="GO" id="GO:0005524">
    <property type="term" value="F:ATP binding"/>
    <property type="evidence" value="ECO:0007669"/>
    <property type="project" value="UniProtKB-KW"/>
</dbReference>
<dbReference type="Gene3D" id="3.10.490.20">
    <property type="match status" value="1"/>
</dbReference>
<dbReference type="FunFam" id="3.40.50.300:FF:000517">
    <property type="entry name" value="Cytoplasmic dynein heavy chain 1"/>
    <property type="match status" value="1"/>
</dbReference>
<dbReference type="InterPro" id="IPR041658">
    <property type="entry name" value="AAA_lid_11"/>
</dbReference>
<dbReference type="Pfam" id="PF12780">
    <property type="entry name" value="AAA_8"/>
    <property type="match status" value="1"/>
</dbReference>
<evidence type="ECO:0000256" key="6">
    <source>
        <dbReference type="ARBA" id="ARBA00022490"/>
    </source>
</evidence>